<comment type="caution">
    <text evidence="2">The sequence shown here is derived from an EMBL/GenBank/DDBJ whole genome shotgun (WGS) entry which is preliminary data.</text>
</comment>
<sequence length="103" mass="11106">MQVNSSHLTTAQSTTKIDVNKSISDVGANAADSVDPSLAVTAQSLTIDAYHEDEQALQSRLGAHVEYENNTAGHRGAVAEYLLHQHAAKREEIQQMVGIDTYA</sequence>
<dbReference type="Proteomes" id="UP001271263">
    <property type="component" value="Unassembled WGS sequence"/>
</dbReference>
<evidence type="ECO:0000313" key="2">
    <source>
        <dbReference type="EMBL" id="MDR8524117.1"/>
    </source>
</evidence>
<dbReference type="Proteomes" id="UP001259340">
    <property type="component" value="Unassembled WGS sequence"/>
</dbReference>
<reference evidence="2" key="2">
    <citation type="submission" date="2022-11" db="EMBL/GenBank/DDBJ databases">
        <title>Prophages regulate Shewanella fidelis motility and biofilm formation: implications for gut colonization dynamics in Ciona robusta.</title>
        <authorList>
            <person name="Natarajan O."/>
            <person name="Gibboney S.L."/>
            <person name="Young M.N."/>
            <person name="Lim S.J."/>
            <person name="Pluta N."/>
            <person name="Atkinson C.G.F."/>
            <person name="Leigh B.A."/>
            <person name="Liberti A."/>
            <person name="Kees E."/>
            <person name="Breitbart M."/>
            <person name="Gralnick J."/>
            <person name="Dishaw L.J."/>
        </authorList>
    </citation>
    <scope>NUCLEOTIDE SEQUENCE</scope>
    <source>
        <strain evidence="2">3313</strain>
    </source>
</reference>
<accession>A0AAW8NLM0</accession>
<feature type="region of interest" description="Disordered" evidence="1">
    <location>
        <begin position="1"/>
        <end position="21"/>
    </location>
</feature>
<dbReference type="RefSeq" id="WP_310654853.1">
    <property type="nucleotide sequence ID" value="NZ_JAPMLA010000001.1"/>
</dbReference>
<evidence type="ECO:0000313" key="5">
    <source>
        <dbReference type="Proteomes" id="UP001271263"/>
    </source>
</evidence>
<proteinExistence type="predicted"/>
<keyword evidence="5" id="KW-1185">Reference proteome</keyword>
<dbReference type="EMBL" id="JAPMLE010000001">
    <property type="protein sequence ID" value="MDR8524117.1"/>
    <property type="molecule type" value="Genomic_DNA"/>
</dbReference>
<name>A0AAW8NLM0_9GAMM</name>
<evidence type="ECO:0000313" key="3">
    <source>
        <dbReference type="EMBL" id="MDW4823448.1"/>
    </source>
</evidence>
<dbReference type="EMBL" id="JAPMLD010000002">
    <property type="protein sequence ID" value="MDW4823448.1"/>
    <property type="molecule type" value="Genomic_DNA"/>
</dbReference>
<dbReference type="AlphaFoldDB" id="A0AAW8NLM0"/>
<gene>
    <name evidence="2" type="ORF">OS133_10650</name>
    <name evidence="3" type="ORF">OS134_05065</name>
</gene>
<evidence type="ECO:0000256" key="1">
    <source>
        <dbReference type="SAM" id="MobiDB-lite"/>
    </source>
</evidence>
<evidence type="ECO:0000313" key="4">
    <source>
        <dbReference type="Proteomes" id="UP001259340"/>
    </source>
</evidence>
<reference evidence="3 5" key="1">
    <citation type="journal article" date="2022" name="bioRxiv">
        <title>Prophages regulate Shewanella fidelis 3313 motility and biofilm formation: implications for gut colonization dynamics in Ciona robusta.</title>
        <authorList>
            <person name="Natarajan O."/>
            <person name="Gibboney S.L."/>
            <person name="Young M.N."/>
            <person name="Lim S.J."/>
            <person name="Pluta N."/>
            <person name="Atkinson C.G."/>
            <person name="Leigh B.A."/>
            <person name="Liberti A."/>
            <person name="Kees E.D."/>
            <person name="Breitbart M."/>
            <person name="Gralnick J.A."/>
            <person name="Dishaw L.J."/>
        </authorList>
    </citation>
    <scope>NUCLEOTIDE SEQUENCE [LARGE SCALE GENOMIC DNA]</scope>
    <source>
        <strain evidence="3 5">JG4066</strain>
    </source>
</reference>
<protein>
    <submittedName>
        <fullName evidence="2">Uncharacterized protein</fullName>
    </submittedName>
</protein>
<organism evidence="2 4">
    <name type="scientific">Shewanella fidelis</name>
    <dbReference type="NCBI Taxonomy" id="173509"/>
    <lineage>
        <taxon>Bacteria</taxon>
        <taxon>Pseudomonadati</taxon>
        <taxon>Pseudomonadota</taxon>
        <taxon>Gammaproteobacteria</taxon>
        <taxon>Alteromonadales</taxon>
        <taxon>Shewanellaceae</taxon>
        <taxon>Shewanella</taxon>
    </lineage>
</organism>